<dbReference type="Proteomes" id="UP000050424">
    <property type="component" value="Unassembled WGS sequence"/>
</dbReference>
<dbReference type="EMBL" id="LKCW01000282">
    <property type="protein sequence ID" value="KPM35013.1"/>
    <property type="molecule type" value="Genomic_DNA"/>
</dbReference>
<name>A0A0P7AM23_9HYPO</name>
<evidence type="ECO:0000313" key="2">
    <source>
        <dbReference type="Proteomes" id="UP000050424"/>
    </source>
</evidence>
<gene>
    <name evidence="1" type="ORF">AK830_g11559</name>
</gene>
<keyword evidence="2" id="KW-1185">Reference proteome</keyword>
<sequence length="96" mass="10820">MGISKTKLSRPCRYGEVTDIGGLASLQSIEHGFVRKLSTGEAFDKTVLYAHSDGWTNVSQDSAHYQTHEELAILHAHREEITKDFSDVHWSKQNGY</sequence>
<accession>A0A0P7AM23</accession>
<comment type="caution">
    <text evidence="1">The sequence shown here is derived from an EMBL/GenBank/DDBJ whole genome shotgun (WGS) entry which is preliminary data.</text>
</comment>
<protein>
    <submittedName>
        <fullName evidence="1">Uncharacterized protein</fullName>
    </submittedName>
</protein>
<dbReference type="AlphaFoldDB" id="A0A0P7AM23"/>
<evidence type="ECO:0000313" key="1">
    <source>
        <dbReference type="EMBL" id="KPM35013.1"/>
    </source>
</evidence>
<proteinExistence type="predicted"/>
<reference evidence="1 2" key="1">
    <citation type="submission" date="2015-09" db="EMBL/GenBank/DDBJ databases">
        <title>Draft genome of a European isolate of the apple canker pathogen Neonectria ditissima.</title>
        <authorList>
            <person name="Gomez-Cortecero A."/>
            <person name="Harrison R.J."/>
            <person name="Armitage A.D."/>
        </authorList>
    </citation>
    <scope>NUCLEOTIDE SEQUENCE [LARGE SCALE GENOMIC DNA]</scope>
    <source>
        <strain evidence="1 2">R09/05</strain>
    </source>
</reference>
<organism evidence="1 2">
    <name type="scientific">Neonectria ditissima</name>
    <dbReference type="NCBI Taxonomy" id="78410"/>
    <lineage>
        <taxon>Eukaryota</taxon>
        <taxon>Fungi</taxon>
        <taxon>Dikarya</taxon>
        <taxon>Ascomycota</taxon>
        <taxon>Pezizomycotina</taxon>
        <taxon>Sordariomycetes</taxon>
        <taxon>Hypocreomycetidae</taxon>
        <taxon>Hypocreales</taxon>
        <taxon>Nectriaceae</taxon>
        <taxon>Neonectria</taxon>
    </lineage>
</organism>